<dbReference type="AlphaFoldDB" id="A0AA36GZT8"/>
<dbReference type="Proteomes" id="UP001176961">
    <property type="component" value="Unassembled WGS sequence"/>
</dbReference>
<gene>
    <name evidence="1" type="ORF">CYNAS_LOCUS13388</name>
</gene>
<accession>A0AA36GZT8</accession>
<comment type="caution">
    <text evidence="1">The sequence shown here is derived from an EMBL/GenBank/DDBJ whole genome shotgun (WGS) entry which is preliminary data.</text>
</comment>
<dbReference type="EMBL" id="CATQJL010000305">
    <property type="protein sequence ID" value="CAJ0601405.1"/>
    <property type="molecule type" value="Genomic_DNA"/>
</dbReference>
<organism evidence="1 2">
    <name type="scientific">Cylicocyclus nassatus</name>
    <name type="common">Nematode worm</name>
    <dbReference type="NCBI Taxonomy" id="53992"/>
    <lineage>
        <taxon>Eukaryota</taxon>
        <taxon>Metazoa</taxon>
        <taxon>Ecdysozoa</taxon>
        <taxon>Nematoda</taxon>
        <taxon>Chromadorea</taxon>
        <taxon>Rhabditida</taxon>
        <taxon>Rhabditina</taxon>
        <taxon>Rhabditomorpha</taxon>
        <taxon>Strongyloidea</taxon>
        <taxon>Strongylidae</taxon>
        <taxon>Cylicocyclus</taxon>
    </lineage>
</organism>
<name>A0AA36GZT8_CYLNA</name>
<keyword evidence="2" id="KW-1185">Reference proteome</keyword>
<evidence type="ECO:0000313" key="2">
    <source>
        <dbReference type="Proteomes" id="UP001176961"/>
    </source>
</evidence>
<proteinExistence type="predicted"/>
<protein>
    <submittedName>
        <fullName evidence="1">Uncharacterized protein</fullName>
    </submittedName>
</protein>
<reference evidence="1" key="1">
    <citation type="submission" date="2023-07" db="EMBL/GenBank/DDBJ databases">
        <authorList>
            <consortium name="CYATHOMIX"/>
        </authorList>
    </citation>
    <scope>NUCLEOTIDE SEQUENCE</scope>
    <source>
        <strain evidence="1">N/A</strain>
    </source>
</reference>
<evidence type="ECO:0000313" key="1">
    <source>
        <dbReference type="EMBL" id="CAJ0601405.1"/>
    </source>
</evidence>
<sequence length="125" mass="13998">MQGMTAKQILASHIIFWTWEPAEELKSMHVGKLAKKEKMTIQGSPGKHCEFPNKVCIGRFWPTGQRTSTICTRMRQSRQRRTGPGQDVSTDLNIIEKTDADIAVTDANDTHQSNSSCFLSSVLSM</sequence>